<dbReference type="Gene3D" id="3.10.105.10">
    <property type="entry name" value="Dipeptide-binding Protein, Domain 3"/>
    <property type="match status" value="1"/>
</dbReference>
<evidence type="ECO:0000259" key="1">
    <source>
        <dbReference type="Pfam" id="PF00496"/>
    </source>
</evidence>
<dbReference type="InterPro" id="IPR039424">
    <property type="entry name" value="SBP_5"/>
</dbReference>
<name>A0ABU8LSI4_9MICO</name>
<protein>
    <submittedName>
        <fullName evidence="2">ABC transporter substrate-binding protein</fullName>
    </submittedName>
</protein>
<dbReference type="Proteomes" id="UP001368654">
    <property type="component" value="Unassembled WGS sequence"/>
</dbReference>
<evidence type="ECO:0000313" key="3">
    <source>
        <dbReference type="Proteomes" id="UP001368654"/>
    </source>
</evidence>
<evidence type="ECO:0000313" key="2">
    <source>
        <dbReference type="EMBL" id="MEJ1154489.1"/>
    </source>
</evidence>
<dbReference type="Gene3D" id="3.40.190.10">
    <property type="entry name" value="Periplasmic binding protein-like II"/>
    <property type="match status" value="1"/>
</dbReference>
<dbReference type="SUPFAM" id="SSF53850">
    <property type="entry name" value="Periplasmic binding protein-like II"/>
    <property type="match status" value="1"/>
</dbReference>
<organism evidence="2 3">
    <name type="scientific">Microbacterium marmarense</name>
    <dbReference type="NCBI Taxonomy" id="3122051"/>
    <lineage>
        <taxon>Bacteria</taxon>
        <taxon>Bacillati</taxon>
        <taxon>Actinomycetota</taxon>
        <taxon>Actinomycetes</taxon>
        <taxon>Micrococcales</taxon>
        <taxon>Microbacteriaceae</taxon>
        <taxon>Microbacterium</taxon>
    </lineage>
</organism>
<proteinExistence type="predicted"/>
<reference evidence="2 3" key="1">
    <citation type="submission" date="2024-02" db="EMBL/GenBank/DDBJ databases">
        <authorList>
            <person name="Saticioglu I.B."/>
        </authorList>
    </citation>
    <scope>NUCLEOTIDE SEQUENCE [LARGE SCALE GENOMIC DNA]</scope>
    <source>
        <strain evidence="2 3">Mu-86</strain>
    </source>
</reference>
<keyword evidence="3" id="KW-1185">Reference proteome</keyword>
<dbReference type="InterPro" id="IPR000914">
    <property type="entry name" value="SBP_5_dom"/>
</dbReference>
<feature type="domain" description="Solute-binding protein family 5" evidence="1">
    <location>
        <begin position="63"/>
        <end position="394"/>
    </location>
</feature>
<sequence length="490" mass="52881">MVSGCASDYANGSAADANEAVYRLAIFDPGGDIDPLTAADPYALAITGLVTEPLVSLDVDGHLNPRLATDWSAAQDGLTWTFTLRDDAVFNDGSAVTAADVAATFDAITADDSMSPGGSAFAGILESTSALASETVQFALERPFADFPLLLTGTNTGILPAGYVPGTWRDNPVGAGQFLLEDYTIGQGATYVKNPDYWNADEINLDGVELKIYGDTQASVLAFQAGELDRIGLTSDVASTVDLDEYNIISSGYNRIDGLFFNTDLAPFDDESVRQAIAWAIDREKLVDDVYEGNAEVANDTVFLPDYLLQPQGLEQRQQDLDEVARLLGNRTIEFTLTTSYQLLGEVLQQQLNAVPGFEVTLEVLTSEQYYAEGENSPWLNAPVTATSWAKRVPSQYISLIYAEQSPMNASHYANSDLEDLSVLFDATTDEAERQLLADDIAEIQWTDVPVVVPAFSTSRALQNTRVVGDFVGALDFYSGYNFAGISIAN</sequence>
<dbReference type="InterPro" id="IPR030678">
    <property type="entry name" value="Peptide/Ni-bd"/>
</dbReference>
<dbReference type="PIRSF" id="PIRSF002741">
    <property type="entry name" value="MppA"/>
    <property type="match status" value="1"/>
</dbReference>
<dbReference type="RefSeq" id="WP_337337638.1">
    <property type="nucleotide sequence ID" value="NZ_JBBDGL010000001.1"/>
</dbReference>
<dbReference type="Pfam" id="PF00496">
    <property type="entry name" value="SBP_bac_5"/>
    <property type="match status" value="1"/>
</dbReference>
<dbReference type="PANTHER" id="PTHR30290">
    <property type="entry name" value="PERIPLASMIC BINDING COMPONENT OF ABC TRANSPORTER"/>
    <property type="match status" value="1"/>
</dbReference>
<accession>A0ABU8LSI4</accession>
<gene>
    <name evidence="2" type="ORF">WDU96_02610</name>
</gene>
<comment type="caution">
    <text evidence="2">The sequence shown here is derived from an EMBL/GenBank/DDBJ whole genome shotgun (WGS) entry which is preliminary data.</text>
</comment>
<dbReference type="EMBL" id="JBBDGL010000001">
    <property type="protein sequence ID" value="MEJ1154489.1"/>
    <property type="molecule type" value="Genomic_DNA"/>
</dbReference>